<feature type="binding site" evidence="1">
    <location>
        <position position="226"/>
    </location>
    <ligand>
        <name>Mg(2+)</name>
        <dbReference type="ChEBI" id="CHEBI:18420"/>
        <label>5</label>
    </ligand>
</feature>
<dbReference type="PANTHER" id="PTHR30270">
    <property type="entry name" value="THIAMINE-MONOPHOSPHATE KINASE"/>
    <property type="match status" value="1"/>
</dbReference>
<dbReference type="CDD" id="cd02194">
    <property type="entry name" value="ThiL"/>
    <property type="match status" value="1"/>
</dbReference>
<dbReference type="SUPFAM" id="SSF55326">
    <property type="entry name" value="PurM N-terminal domain-like"/>
    <property type="match status" value="1"/>
</dbReference>
<feature type="binding site" evidence="1">
    <location>
        <position position="274"/>
    </location>
    <ligand>
        <name>substrate</name>
    </ligand>
</feature>
<feature type="binding site" evidence="1">
    <location>
        <position position="31"/>
    </location>
    <ligand>
        <name>Mg(2+)</name>
        <dbReference type="ChEBI" id="CHEBI:18420"/>
        <label>4</label>
    </ligand>
</feature>
<feature type="binding site" evidence="1">
    <location>
        <position position="225"/>
    </location>
    <ligand>
        <name>ATP</name>
        <dbReference type="ChEBI" id="CHEBI:30616"/>
    </ligand>
</feature>
<accession>A0A2W4W5T2</accession>
<feature type="binding site" evidence="1">
    <location>
        <position position="48"/>
    </location>
    <ligand>
        <name>Mg(2+)</name>
        <dbReference type="ChEBI" id="CHEBI:18420"/>
        <label>2</label>
    </ligand>
</feature>
<dbReference type="Pfam" id="PF00586">
    <property type="entry name" value="AIRS"/>
    <property type="match status" value="1"/>
</dbReference>
<dbReference type="InterPro" id="IPR036676">
    <property type="entry name" value="PurM-like_C_sf"/>
</dbReference>
<feature type="binding site" evidence="1">
    <location>
        <position position="223"/>
    </location>
    <ligand>
        <name>Mg(2+)</name>
        <dbReference type="ChEBI" id="CHEBI:18420"/>
        <label>3</label>
    </ligand>
</feature>
<feature type="binding site" evidence="1">
    <location>
        <position position="47"/>
    </location>
    <ligand>
        <name>Mg(2+)</name>
        <dbReference type="ChEBI" id="CHEBI:18420"/>
        <label>1</label>
    </ligand>
</feature>
<feature type="binding site" evidence="1">
    <location>
        <position position="31"/>
    </location>
    <ligand>
        <name>Mg(2+)</name>
        <dbReference type="ChEBI" id="CHEBI:18420"/>
        <label>3</label>
    </ligand>
</feature>
<evidence type="ECO:0000259" key="2">
    <source>
        <dbReference type="Pfam" id="PF00586"/>
    </source>
</evidence>
<keyword evidence="1 3" id="KW-0418">Kinase</keyword>
<comment type="similarity">
    <text evidence="1">Belongs to the thiamine-monophosphate kinase family.</text>
</comment>
<feature type="binding site" evidence="1">
    <location>
        <position position="326"/>
    </location>
    <ligand>
        <name>substrate</name>
    </ligand>
</feature>
<dbReference type="GO" id="GO:0009228">
    <property type="term" value="P:thiamine biosynthetic process"/>
    <property type="evidence" value="ECO:0007669"/>
    <property type="project" value="UniProtKB-KW"/>
</dbReference>
<dbReference type="EC" id="2.7.4.16" evidence="1"/>
<feature type="binding site" evidence="1">
    <location>
        <position position="150"/>
    </location>
    <ligand>
        <name>ATP</name>
        <dbReference type="ChEBI" id="CHEBI:30616"/>
    </ligand>
</feature>
<comment type="catalytic activity">
    <reaction evidence="1">
        <text>thiamine phosphate + ATP = thiamine diphosphate + ADP</text>
        <dbReference type="Rhea" id="RHEA:15913"/>
        <dbReference type="ChEBI" id="CHEBI:30616"/>
        <dbReference type="ChEBI" id="CHEBI:37575"/>
        <dbReference type="ChEBI" id="CHEBI:58937"/>
        <dbReference type="ChEBI" id="CHEBI:456216"/>
        <dbReference type="EC" id="2.7.4.16"/>
    </reaction>
</comment>
<dbReference type="GO" id="GO:0009229">
    <property type="term" value="P:thiamine diphosphate biosynthetic process"/>
    <property type="evidence" value="ECO:0007669"/>
    <property type="project" value="UniProtKB-UniRule"/>
</dbReference>
<reference evidence="3 4" key="2">
    <citation type="submission" date="2018-06" db="EMBL/GenBank/DDBJ databases">
        <title>Metagenomic assembly of (sub)arctic Cyanobacteria and their associated microbiome from non-axenic cultures.</title>
        <authorList>
            <person name="Baurain D."/>
        </authorList>
    </citation>
    <scope>NUCLEOTIDE SEQUENCE [LARGE SCALE GENOMIC DNA]</scope>
    <source>
        <strain evidence="3">ULC129bin1</strain>
    </source>
</reference>
<dbReference type="GO" id="GO:0005524">
    <property type="term" value="F:ATP binding"/>
    <property type="evidence" value="ECO:0007669"/>
    <property type="project" value="UniProtKB-UniRule"/>
</dbReference>
<keyword evidence="1" id="KW-0067">ATP-binding</keyword>
<dbReference type="InterPro" id="IPR036921">
    <property type="entry name" value="PurM-like_N_sf"/>
</dbReference>
<feature type="binding site" evidence="1">
    <location>
        <position position="77"/>
    </location>
    <ligand>
        <name>Mg(2+)</name>
        <dbReference type="ChEBI" id="CHEBI:18420"/>
        <label>2</label>
    </ligand>
</feature>
<dbReference type="NCBIfam" id="TIGR01379">
    <property type="entry name" value="thiL"/>
    <property type="match status" value="1"/>
</dbReference>
<evidence type="ECO:0000256" key="1">
    <source>
        <dbReference type="HAMAP-Rule" id="MF_02128"/>
    </source>
</evidence>
<feature type="binding site" evidence="1">
    <location>
        <position position="107"/>
    </location>
    <ligand>
        <name>ATP</name>
        <dbReference type="ChEBI" id="CHEBI:30616"/>
    </ligand>
</feature>
<organism evidence="3 4">
    <name type="scientific">Leptolyngbya foveolarum</name>
    <dbReference type="NCBI Taxonomy" id="47253"/>
    <lineage>
        <taxon>Bacteria</taxon>
        <taxon>Bacillati</taxon>
        <taxon>Cyanobacteriota</taxon>
        <taxon>Cyanophyceae</taxon>
        <taxon>Leptolyngbyales</taxon>
        <taxon>Leptolyngbyaceae</taxon>
        <taxon>Leptolyngbya group</taxon>
        <taxon>Leptolyngbya</taxon>
    </lineage>
</organism>
<dbReference type="HAMAP" id="MF_02128">
    <property type="entry name" value="TMP_kinase"/>
    <property type="match status" value="1"/>
</dbReference>
<comment type="caution">
    <text evidence="3">The sequence shown here is derived from an EMBL/GenBank/DDBJ whole genome shotgun (WGS) entry which is preliminary data.</text>
</comment>
<keyword evidence="1" id="KW-0479">Metal-binding</keyword>
<dbReference type="GO" id="GO:0009030">
    <property type="term" value="F:thiamine-phosphate kinase activity"/>
    <property type="evidence" value="ECO:0007669"/>
    <property type="project" value="UniProtKB-UniRule"/>
</dbReference>
<feature type="binding site" evidence="1">
    <location>
        <position position="125"/>
    </location>
    <ligand>
        <name>Mg(2+)</name>
        <dbReference type="ChEBI" id="CHEBI:18420"/>
        <label>1</label>
    </ligand>
</feature>
<dbReference type="InterPro" id="IPR016188">
    <property type="entry name" value="PurM-like_N"/>
</dbReference>
<proteinExistence type="inferred from homology"/>
<dbReference type="Gene3D" id="3.90.650.10">
    <property type="entry name" value="PurM-like C-terminal domain"/>
    <property type="match status" value="1"/>
</dbReference>
<name>A0A2W4W5T2_9CYAN</name>
<dbReference type="EMBL" id="QBMC01000038">
    <property type="protein sequence ID" value="PZO19761.1"/>
    <property type="molecule type" value="Genomic_DNA"/>
</dbReference>
<comment type="function">
    <text evidence="1">Catalyzes the ATP-dependent phosphorylation of thiamine-monophosphate (TMP) to form thiamine-pyrophosphate (TPP), the active form of vitamin B1.</text>
</comment>
<dbReference type="Proteomes" id="UP000249354">
    <property type="component" value="Unassembled WGS sequence"/>
</dbReference>
<keyword evidence="1" id="KW-0547">Nucleotide-binding</keyword>
<gene>
    <name evidence="1" type="primary">thiL</name>
    <name evidence="3" type="ORF">DCF25_07850</name>
</gene>
<dbReference type="InterPro" id="IPR006283">
    <property type="entry name" value="ThiL-like"/>
</dbReference>
<dbReference type="UniPathway" id="UPA00060">
    <property type="reaction ID" value="UER00142"/>
</dbReference>
<feature type="binding site" evidence="1">
    <location>
        <position position="55"/>
    </location>
    <ligand>
        <name>substrate</name>
    </ligand>
</feature>
<dbReference type="SUPFAM" id="SSF56042">
    <property type="entry name" value="PurM C-terminal domain-like"/>
    <property type="match status" value="1"/>
</dbReference>
<dbReference type="PIRSF" id="PIRSF005303">
    <property type="entry name" value="Thiam_monoph_kin"/>
    <property type="match status" value="1"/>
</dbReference>
<keyword evidence="1" id="KW-0784">Thiamine biosynthesis</keyword>
<comment type="miscellaneous">
    <text evidence="1">Reaction mechanism of ThiL seems to utilize a direct, inline transfer of the gamma-phosphate of ATP to TMP rather than a phosphorylated enzyme intermediate.</text>
</comment>
<feature type="domain" description="PurM-like N-terminal" evidence="2">
    <location>
        <begin position="29"/>
        <end position="142"/>
    </location>
</feature>
<keyword evidence="1" id="KW-0808">Transferase</keyword>
<protein>
    <recommendedName>
        <fullName evidence="1">Thiamine-monophosphate kinase</fullName>
        <shortName evidence="1">TMP kinase</shortName>
        <shortName evidence="1">Thiamine-phosphate kinase</shortName>
        <ecNumber evidence="1">2.7.4.16</ecNumber>
    </recommendedName>
</protein>
<comment type="pathway">
    <text evidence="1">Cofactor biosynthesis; thiamine diphosphate biosynthesis; thiamine diphosphate from thiamine phosphate: step 1/1.</text>
</comment>
<evidence type="ECO:0000313" key="3">
    <source>
        <dbReference type="EMBL" id="PZO19761.1"/>
    </source>
</evidence>
<dbReference type="PANTHER" id="PTHR30270:SF0">
    <property type="entry name" value="THIAMINE-MONOPHOSPHATE KINASE"/>
    <property type="match status" value="1"/>
</dbReference>
<sequence>MSDAVETIAEIGELALLERLRPFCADVVGDDGALLKVAPDHQLVVTTDMLTDGVHFSDRTTPPHSVGWRATAANLSDLAAMGAAPLGITIGLGLPPQTPWPWVQHLYQGIADCLTQYGGAIIGGDLCRANQRTISITALGQVQPQQAIFRHTAFPGMTVVMTGRHGLSRAGLAVLLESADSGSSPDGSKQTKWIEAHQYPVPRFDAIAQIQSIHPHPTISGMDSSDGLANALLQISQRSGVGIEIAQSYLSIPTELVAFVGAKKALKWTLYGGEDFELVLCLSPKIANCFLAVCKSAIAIGITTDSGTVQLRSPDGCTQVIKHQSFQHFS</sequence>
<dbReference type="GO" id="GO:0000287">
    <property type="term" value="F:magnesium ion binding"/>
    <property type="evidence" value="ECO:0007669"/>
    <property type="project" value="UniProtKB-UniRule"/>
</dbReference>
<feature type="binding site" evidence="1">
    <location>
        <position position="46"/>
    </location>
    <ligand>
        <name>Mg(2+)</name>
        <dbReference type="ChEBI" id="CHEBI:18420"/>
        <label>4</label>
    </ligand>
</feature>
<keyword evidence="1" id="KW-0460">Magnesium</keyword>
<dbReference type="Gene3D" id="3.30.1330.10">
    <property type="entry name" value="PurM-like, N-terminal domain"/>
    <property type="match status" value="1"/>
</dbReference>
<feature type="binding site" evidence="1">
    <location>
        <begin position="124"/>
        <end position="125"/>
    </location>
    <ligand>
        <name>ATP</name>
        <dbReference type="ChEBI" id="CHEBI:30616"/>
    </ligand>
</feature>
<evidence type="ECO:0000313" key="4">
    <source>
        <dbReference type="Proteomes" id="UP000249354"/>
    </source>
</evidence>
<feature type="binding site" evidence="1">
    <location>
        <position position="48"/>
    </location>
    <ligand>
        <name>Mg(2+)</name>
        <dbReference type="ChEBI" id="CHEBI:18420"/>
        <label>1</label>
    </ligand>
</feature>
<dbReference type="AlphaFoldDB" id="A0A2W4W5T2"/>
<feature type="binding site" evidence="1">
    <location>
        <position position="77"/>
    </location>
    <ligand>
        <name>Mg(2+)</name>
        <dbReference type="ChEBI" id="CHEBI:18420"/>
        <label>4</label>
    </ligand>
</feature>
<feature type="binding site" evidence="1">
    <location>
        <position position="77"/>
    </location>
    <ligand>
        <name>Mg(2+)</name>
        <dbReference type="ChEBI" id="CHEBI:18420"/>
        <label>3</label>
    </ligand>
</feature>
<reference evidence="4" key="1">
    <citation type="submission" date="2018-04" db="EMBL/GenBank/DDBJ databases">
        <authorList>
            <person name="Cornet L."/>
        </authorList>
    </citation>
    <scope>NUCLEOTIDE SEQUENCE [LARGE SCALE GENOMIC DNA]</scope>
</reference>